<sequence length="185" mass="19402">CSPRRLRRPERCASRSSAPGGGWAPRPAPRSRPPTTWSSSPPSGAPTRSAWSRPSRPPALASLSSSPPPARHPVTSRRWSPPGCTSSSAPPGGTTRRSPRSAGSWPRRPPGRGCSSPPTSRSARCCSCASPPSPRRGSSPWRWSRATTPTRSTPPAAPRCTPPAPSPRPAPPPAARPRPTPPPPP</sequence>
<accession>A0A6J4PF16</accession>
<evidence type="ECO:0000313" key="2">
    <source>
        <dbReference type="EMBL" id="CAA9411093.1"/>
    </source>
</evidence>
<feature type="compositionally biased region" description="Low complexity" evidence="1">
    <location>
        <begin position="100"/>
        <end position="124"/>
    </location>
</feature>
<feature type="non-terminal residue" evidence="2">
    <location>
        <position position="185"/>
    </location>
</feature>
<dbReference type="EMBL" id="CADCUY010000292">
    <property type="protein sequence ID" value="CAA9411093.1"/>
    <property type="molecule type" value="Genomic_DNA"/>
</dbReference>
<feature type="compositionally biased region" description="Low complexity" evidence="1">
    <location>
        <begin position="33"/>
        <end position="65"/>
    </location>
</feature>
<dbReference type="EC" id="1.17.1.8" evidence="2"/>
<dbReference type="GO" id="GO:0008839">
    <property type="term" value="F:4-hydroxy-tetrahydrodipicolinate reductase"/>
    <property type="evidence" value="ECO:0007669"/>
    <property type="project" value="UniProtKB-EC"/>
</dbReference>
<dbReference type="AlphaFoldDB" id="A0A6J4PF16"/>
<reference evidence="2" key="1">
    <citation type="submission" date="2020-02" db="EMBL/GenBank/DDBJ databases">
        <authorList>
            <person name="Meier V. D."/>
        </authorList>
    </citation>
    <scope>NUCLEOTIDE SEQUENCE</scope>
    <source>
        <strain evidence="2">AVDCRST_MAG35</strain>
    </source>
</reference>
<gene>
    <name evidence="2" type="ORF">AVDCRST_MAG35-1442</name>
</gene>
<keyword evidence="2" id="KW-0560">Oxidoreductase</keyword>
<feature type="compositionally biased region" description="Pro residues" evidence="1">
    <location>
        <begin position="155"/>
        <end position="185"/>
    </location>
</feature>
<feature type="compositionally biased region" description="Low complexity" evidence="1">
    <location>
        <begin position="135"/>
        <end position="154"/>
    </location>
</feature>
<protein>
    <submittedName>
        <fullName evidence="2">4-hydroxy-tetrahydrodipicolinate reductase</fullName>
        <ecNumber evidence="2">1.17.1.8</ecNumber>
    </submittedName>
</protein>
<organism evidence="2">
    <name type="scientific">uncultured Quadrisphaera sp</name>
    <dbReference type="NCBI Taxonomy" id="904978"/>
    <lineage>
        <taxon>Bacteria</taxon>
        <taxon>Bacillati</taxon>
        <taxon>Actinomycetota</taxon>
        <taxon>Actinomycetes</taxon>
        <taxon>Kineosporiales</taxon>
        <taxon>Kineosporiaceae</taxon>
        <taxon>Quadrisphaera</taxon>
        <taxon>environmental samples</taxon>
    </lineage>
</organism>
<feature type="non-terminal residue" evidence="2">
    <location>
        <position position="1"/>
    </location>
</feature>
<name>A0A6J4PF16_9ACTN</name>
<proteinExistence type="predicted"/>
<feature type="region of interest" description="Disordered" evidence="1">
    <location>
        <begin position="1"/>
        <end position="185"/>
    </location>
</feature>
<evidence type="ECO:0000256" key="1">
    <source>
        <dbReference type="SAM" id="MobiDB-lite"/>
    </source>
</evidence>